<name>A0ABZ2UYA3_9CYAN</name>
<dbReference type="RefSeq" id="WP_353932780.1">
    <property type="nucleotide sequence ID" value="NZ_CP150886.1"/>
</dbReference>
<dbReference type="Proteomes" id="UP001483337">
    <property type="component" value="Chromosome"/>
</dbReference>
<dbReference type="EMBL" id="CP150886">
    <property type="protein sequence ID" value="WZB89885.1"/>
    <property type="molecule type" value="Genomic_DNA"/>
</dbReference>
<evidence type="ECO:0000313" key="4">
    <source>
        <dbReference type="Proteomes" id="UP001483337"/>
    </source>
</evidence>
<dbReference type="Pfam" id="PF00092">
    <property type="entry name" value="VWA"/>
    <property type="match status" value="1"/>
</dbReference>
<accession>A0ABZ2UYA3</accession>
<evidence type="ECO:0000256" key="1">
    <source>
        <dbReference type="SAM" id="MobiDB-lite"/>
    </source>
</evidence>
<dbReference type="SMART" id="SM00327">
    <property type="entry name" value="VWA"/>
    <property type="match status" value="1"/>
</dbReference>
<sequence length="434" mass="46777">MKVQLLSALNDTNVDAAQLSNQRQLEISISAVADELDPSLPLNLCLILDKSGSMDGEPINTVIQAVEQLIDQLKPGDGVTPTSGDRISIVAFAGIAEVIIPNQVVKDAASIKAQLHKKLKAGGGTIIAEGLSLGITELLKGTKGAVSQAFLLTDGHGDNGLKLWKWEIGPNDSKRCLELAQKATRVNLTLNTFGFGDDWNEDLLEKIADAGGGTLAYIEHPQQAVDQFSRLFKRIQSVGLTNAYLLLSLVPGVRLAELKPIAQVAPETIELSVETETNGSYVFRLGDLMKDVKRVVLANVYLGQLPEGEQVIGHIQIRYDDPAISQEGLLSPLMPIYANITKTYEPALNPQVLQSILVLAKYRQTQVAEAKLELGDRTGAVTMLQTAAKTALQIGDTKAATVLQTSATRLQAGQELSEADRKKTRMASKTILKE</sequence>
<protein>
    <submittedName>
        <fullName evidence="3">VWA domain-containing protein</fullName>
    </submittedName>
</protein>
<dbReference type="PANTHER" id="PTHR10579:SF43">
    <property type="entry name" value="ZINC FINGER (C3HC4-TYPE RING FINGER) FAMILY PROTEIN"/>
    <property type="match status" value="1"/>
</dbReference>
<dbReference type="PROSITE" id="PS50234">
    <property type="entry name" value="VWFA"/>
    <property type="match status" value="1"/>
</dbReference>
<keyword evidence="4" id="KW-1185">Reference proteome</keyword>
<gene>
    <name evidence="3" type="ORF">WJM97_09395</name>
</gene>
<reference evidence="3 4" key="1">
    <citation type="submission" date="2024-04" db="EMBL/GenBank/DDBJ databases">
        <title>Okeanomitos corallinicola gen. &amp; sp. nov. (Nostocales, Cyanobacteria), a new toxic marine heterocyst-forming cyanobacterium from a coral reef.</title>
        <authorList>
            <person name="Li H."/>
            <person name="Li R."/>
            <person name="Kang J."/>
            <person name="Hii K.S."/>
            <person name="Mohamed H.F."/>
            <person name="Xu X."/>
            <person name="Luo Z."/>
        </authorList>
    </citation>
    <scope>NUCLEOTIDE SEQUENCE [LARGE SCALE GENOMIC DNA]</scope>
    <source>
        <strain evidence="3 4">TIOX110</strain>
    </source>
</reference>
<dbReference type="InterPro" id="IPR002035">
    <property type="entry name" value="VWF_A"/>
</dbReference>
<feature type="domain" description="VWFA" evidence="2">
    <location>
        <begin position="43"/>
        <end position="235"/>
    </location>
</feature>
<evidence type="ECO:0000313" key="3">
    <source>
        <dbReference type="EMBL" id="WZB89885.1"/>
    </source>
</evidence>
<dbReference type="InterPro" id="IPR036465">
    <property type="entry name" value="vWFA_dom_sf"/>
</dbReference>
<dbReference type="SUPFAM" id="SSF53300">
    <property type="entry name" value="vWA-like"/>
    <property type="match status" value="1"/>
</dbReference>
<dbReference type="InterPro" id="IPR051266">
    <property type="entry name" value="CLCR"/>
</dbReference>
<evidence type="ECO:0000259" key="2">
    <source>
        <dbReference type="PROSITE" id="PS50234"/>
    </source>
</evidence>
<dbReference type="Gene3D" id="3.40.50.410">
    <property type="entry name" value="von Willebrand factor, type A domain"/>
    <property type="match status" value="1"/>
</dbReference>
<organism evidence="3 4">
    <name type="scientific">Okeanomitos corallinicola TIOX110</name>
    <dbReference type="NCBI Taxonomy" id="3133117"/>
    <lineage>
        <taxon>Bacteria</taxon>
        <taxon>Bacillati</taxon>
        <taxon>Cyanobacteriota</taxon>
        <taxon>Cyanophyceae</taxon>
        <taxon>Nostocales</taxon>
        <taxon>Aphanizomenonaceae</taxon>
        <taxon>Okeanomitos</taxon>
    </lineage>
</organism>
<feature type="region of interest" description="Disordered" evidence="1">
    <location>
        <begin position="414"/>
        <end position="434"/>
    </location>
</feature>
<proteinExistence type="predicted"/>
<dbReference type="PANTHER" id="PTHR10579">
    <property type="entry name" value="CALCIUM-ACTIVATED CHLORIDE CHANNEL REGULATOR"/>
    <property type="match status" value="1"/>
</dbReference>